<reference evidence="3 4" key="1">
    <citation type="submission" date="2020-08" db="EMBL/GenBank/DDBJ databases">
        <title>A Genomic Blueprint of the Chicken Gut Microbiome.</title>
        <authorList>
            <person name="Gilroy R."/>
            <person name="Ravi A."/>
            <person name="Getino M."/>
            <person name="Pursley I."/>
            <person name="Horton D.L."/>
            <person name="Alikhan N.-F."/>
            <person name="Baker D."/>
            <person name="Gharbi K."/>
            <person name="Hall N."/>
            <person name="Watson M."/>
            <person name="Adriaenssens E.M."/>
            <person name="Foster-Nyarko E."/>
            <person name="Jarju S."/>
            <person name="Secka A."/>
            <person name="Antonio M."/>
            <person name="Oren A."/>
            <person name="Chaudhuri R."/>
            <person name="La Ragione R.M."/>
            <person name="Hildebrand F."/>
            <person name="Pallen M.J."/>
        </authorList>
    </citation>
    <scope>NUCLEOTIDE SEQUENCE [LARGE SCALE GENOMIC DNA]</scope>
    <source>
        <strain evidence="3 4">Re1</strain>
    </source>
</reference>
<dbReference type="Proteomes" id="UP000611521">
    <property type="component" value="Unassembled WGS sequence"/>
</dbReference>
<feature type="compositionally biased region" description="Acidic residues" evidence="1">
    <location>
        <begin position="132"/>
        <end position="147"/>
    </location>
</feature>
<evidence type="ECO:0000313" key="4">
    <source>
        <dbReference type="Proteomes" id="UP000611521"/>
    </source>
</evidence>
<feature type="compositionally biased region" description="Low complexity" evidence="1">
    <location>
        <begin position="38"/>
        <end position="47"/>
    </location>
</feature>
<evidence type="ECO:0000256" key="1">
    <source>
        <dbReference type="SAM" id="MobiDB-lite"/>
    </source>
</evidence>
<proteinExistence type="predicted"/>
<accession>A0ABR8W7K6</accession>
<feature type="region of interest" description="Disordered" evidence="1">
    <location>
        <begin position="1"/>
        <end position="47"/>
    </location>
</feature>
<sequence>MQSSSAASSAPLTRRAARAKERGRTDSGPIDSIAPQSAAEEPVAAQPVAEPVVEPVVAEPVVEATVVEEPVVDETVVQEPVVAELIVDVPVAEAAAAAGSDRDGSVPVFAPQPAQSTTSDAGLPSASPARDVEEDQADADTDGDADVEPERPMVGAAFGIGVKRSPSGPGTPTAFDDLIDTGSGGSHKTASTLIFTPSPGAGSLSGPVASTGELLITGTYALPDGMGSQGHALGTTDGKDIDAVLIDGELAPASSPTPIAASSAISTSKPAGEVIRPPVPDKGSKLTLTLAIVAGGLALALAASLIIAFTTGVLG</sequence>
<keyword evidence="2" id="KW-1133">Transmembrane helix</keyword>
<evidence type="ECO:0000313" key="3">
    <source>
        <dbReference type="EMBL" id="MBD8013007.1"/>
    </source>
</evidence>
<organism evidence="3 4">
    <name type="scientific">Microbacterium commune</name>
    <dbReference type="NCBI Taxonomy" id="2762219"/>
    <lineage>
        <taxon>Bacteria</taxon>
        <taxon>Bacillati</taxon>
        <taxon>Actinomycetota</taxon>
        <taxon>Actinomycetes</taxon>
        <taxon>Micrococcales</taxon>
        <taxon>Microbacteriaceae</taxon>
        <taxon>Microbacterium</taxon>
    </lineage>
</organism>
<evidence type="ECO:0000256" key="2">
    <source>
        <dbReference type="SAM" id="Phobius"/>
    </source>
</evidence>
<protein>
    <submittedName>
        <fullName evidence="3">Uncharacterized protein</fullName>
    </submittedName>
</protein>
<dbReference type="EMBL" id="JACSPX010000003">
    <property type="protein sequence ID" value="MBD8013007.1"/>
    <property type="molecule type" value="Genomic_DNA"/>
</dbReference>
<feature type="compositionally biased region" description="Polar residues" evidence="1">
    <location>
        <begin position="1"/>
        <end position="11"/>
    </location>
</feature>
<keyword evidence="2" id="KW-0812">Transmembrane</keyword>
<feature type="transmembrane region" description="Helical" evidence="2">
    <location>
        <begin position="286"/>
        <end position="309"/>
    </location>
</feature>
<comment type="caution">
    <text evidence="3">The sequence shown here is derived from an EMBL/GenBank/DDBJ whole genome shotgun (WGS) entry which is preliminary data.</text>
</comment>
<gene>
    <name evidence="3" type="ORF">H9633_11955</name>
</gene>
<keyword evidence="4" id="KW-1185">Reference proteome</keyword>
<feature type="region of interest" description="Disordered" evidence="1">
    <location>
        <begin position="98"/>
        <end position="150"/>
    </location>
</feature>
<keyword evidence="2" id="KW-0472">Membrane</keyword>
<name>A0ABR8W7K6_9MICO</name>